<gene>
    <name evidence="1" type="ORF">J2S74_004435</name>
</gene>
<evidence type="ECO:0000313" key="1">
    <source>
        <dbReference type="EMBL" id="MDQ0256990.1"/>
    </source>
</evidence>
<sequence>MKLVNLSNGKVIASNVNEANTFFKRLKGLMFTKMLHRDAGLHIKPCQSVHTFFMNYCLDILYIDKSDTIVAIDEAMAPGKVGRHYRKAASVIELPAGKVKETETKVGQSLKFI</sequence>
<dbReference type="Gene3D" id="2.60.120.1140">
    <property type="entry name" value="Protein of unknown function DUF192"/>
    <property type="match status" value="1"/>
</dbReference>
<protein>
    <submittedName>
        <fullName evidence="1">Uncharacterized membrane protein (UPF0127 family)</fullName>
    </submittedName>
</protein>
<dbReference type="RefSeq" id="WP_307329989.1">
    <property type="nucleotide sequence ID" value="NZ_JAUSUG010000021.1"/>
</dbReference>
<accession>A0ABU0A3Q9</accession>
<dbReference type="InterPro" id="IPR003795">
    <property type="entry name" value="DUF192"/>
</dbReference>
<reference evidence="1 2" key="1">
    <citation type="submission" date="2023-07" db="EMBL/GenBank/DDBJ databases">
        <title>Genomic Encyclopedia of Type Strains, Phase IV (KMG-IV): sequencing the most valuable type-strain genomes for metagenomic binning, comparative biology and taxonomic classification.</title>
        <authorList>
            <person name="Goeker M."/>
        </authorList>
    </citation>
    <scope>NUCLEOTIDE SEQUENCE [LARGE SCALE GENOMIC DNA]</scope>
    <source>
        <strain evidence="1 2">DSM 9768</strain>
    </source>
</reference>
<keyword evidence="2" id="KW-1185">Reference proteome</keyword>
<dbReference type="Proteomes" id="UP001230005">
    <property type="component" value="Unassembled WGS sequence"/>
</dbReference>
<dbReference type="InterPro" id="IPR038695">
    <property type="entry name" value="Saro_0823-like_sf"/>
</dbReference>
<dbReference type="PANTHER" id="PTHR37953">
    <property type="entry name" value="UPF0127 PROTEIN MJ1496"/>
    <property type="match status" value="1"/>
</dbReference>
<dbReference type="PANTHER" id="PTHR37953:SF1">
    <property type="entry name" value="UPF0127 PROTEIN MJ1496"/>
    <property type="match status" value="1"/>
</dbReference>
<comment type="caution">
    <text evidence="1">The sequence shown here is derived from an EMBL/GenBank/DDBJ whole genome shotgun (WGS) entry which is preliminary data.</text>
</comment>
<dbReference type="EMBL" id="JAUSUG010000021">
    <property type="protein sequence ID" value="MDQ0256990.1"/>
    <property type="molecule type" value="Genomic_DNA"/>
</dbReference>
<organism evidence="1 2">
    <name type="scientific">Evansella vedderi</name>
    <dbReference type="NCBI Taxonomy" id="38282"/>
    <lineage>
        <taxon>Bacteria</taxon>
        <taxon>Bacillati</taxon>
        <taxon>Bacillota</taxon>
        <taxon>Bacilli</taxon>
        <taxon>Bacillales</taxon>
        <taxon>Bacillaceae</taxon>
        <taxon>Evansella</taxon>
    </lineage>
</organism>
<evidence type="ECO:0000313" key="2">
    <source>
        <dbReference type="Proteomes" id="UP001230005"/>
    </source>
</evidence>
<dbReference type="Pfam" id="PF02643">
    <property type="entry name" value="DUF192"/>
    <property type="match status" value="1"/>
</dbReference>
<proteinExistence type="predicted"/>
<name>A0ABU0A3Q9_9BACI</name>